<sequence>MTGPRVILWIAISIVRTFEEGQGRVDDFMNRASIDVPPEVETVIVDVGTFNKTEFWERLLIGDILVLGFEPMPSKFAEHPRHPNLILLPAAVGTVPGARRMYIPEYEECATLLSDVPNSTVFGEQHQEFIRQCSSGARIEIKVPVVRLDEVLDKIPPELLPVELLKVDAQGMDLEVVLSAGRFLNTSTIKRLKLEVWNVSPQDRDLLPYPQSPVKAEISSTLESFGFSVERCEMQGMLEANDGRAAPEEDCFFVNNRLITSPPWRNCFEDREKVFELHHIMATLQYGEHPPEDFSQMTEYDKLYTLDVVAKHCCGNPEITAMQHLCWRVNKRSAGRVCLCLVVHYVFGVNESQAEPHWGFHIRVHLSLESQPGL</sequence>
<dbReference type="SUPFAM" id="SSF53335">
    <property type="entry name" value="S-adenosyl-L-methionine-dependent methyltransferases"/>
    <property type="match status" value="1"/>
</dbReference>
<evidence type="ECO:0000259" key="1">
    <source>
        <dbReference type="Pfam" id="PF05050"/>
    </source>
</evidence>
<dbReference type="InterPro" id="IPR006342">
    <property type="entry name" value="FkbM_mtfrase"/>
</dbReference>
<dbReference type="Proteomes" id="UP000591131">
    <property type="component" value="Unassembled WGS sequence"/>
</dbReference>
<gene>
    <name evidence="2" type="ORF">FOL47_001315</name>
</gene>
<dbReference type="EMBL" id="JAAPAO010000130">
    <property type="protein sequence ID" value="KAF4671708.1"/>
    <property type="molecule type" value="Genomic_DNA"/>
</dbReference>
<reference evidence="2 3" key="1">
    <citation type="submission" date="2020-04" db="EMBL/GenBank/DDBJ databases">
        <title>Perkinsus chesapeaki whole genome sequence.</title>
        <authorList>
            <person name="Bogema D.R."/>
        </authorList>
    </citation>
    <scope>NUCLEOTIDE SEQUENCE [LARGE SCALE GENOMIC DNA]</scope>
    <source>
        <strain evidence="2">ATCC PRA-425</strain>
    </source>
</reference>
<name>A0A7J6MJD1_PERCH</name>
<dbReference type="AlphaFoldDB" id="A0A7J6MJD1"/>
<evidence type="ECO:0000313" key="2">
    <source>
        <dbReference type="EMBL" id="KAF4671708.1"/>
    </source>
</evidence>
<dbReference type="OrthoDB" id="206318at2759"/>
<feature type="domain" description="Methyltransferase FkbM" evidence="1">
    <location>
        <begin position="64"/>
        <end position="191"/>
    </location>
</feature>
<keyword evidence="3" id="KW-1185">Reference proteome</keyword>
<evidence type="ECO:0000313" key="3">
    <source>
        <dbReference type="Proteomes" id="UP000591131"/>
    </source>
</evidence>
<organism evidence="2 3">
    <name type="scientific">Perkinsus chesapeaki</name>
    <name type="common">Clam parasite</name>
    <name type="synonym">Perkinsus andrewsi</name>
    <dbReference type="NCBI Taxonomy" id="330153"/>
    <lineage>
        <taxon>Eukaryota</taxon>
        <taxon>Sar</taxon>
        <taxon>Alveolata</taxon>
        <taxon>Perkinsozoa</taxon>
        <taxon>Perkinsea</taxon>
        <taxon>Perkinsida</taxon>
        <taxon>Perkinsidae</taxon>
        <taxon>Perkinsus</taxon>
    </lineage>
</organism>
<accession>A0A7J6MJD1</accession>
<dbReference type="Gene3D" id="3.40.50.150">
    <property type="entry name" value="Vaccinia Virus protein VP39"/>
    <property type="match status" value="1"/>
</dbReference>
<comment type="caution">
    <text evidence="2">The sequence shown here is derived from an EMBL/GenBank/DDBJ whole genome shotgun (WGS) entry which is preliminary data.</text>
</comment>
<dbReference type="Pfam" id="PF05050">
    <property type="entry name" value="Methyltransf_21"/>
    <property type="match status" value="1"/>
</dbReference>
<proteinExistence type="predicted"/>
<dbReference type="InterPro" id="IPR029063">
    <property type="entry name" value="SAM-dependent_MTases_sf"/>
</dbReference>
<protein>
    <recommendedName>
        <fullName evidence="1">Methyltransferase FkbM domain-containing protein</fullName>
    </recommendedName>
</protein>